<evidence type="ECO:0000313" key="13">
    <source>
        <dbReference type="EMBL" id="TKI69254.1"/>
    </source>
</evidence>
<dbReference type="PANTHER" id="PTHR33446">
    <property type="entry name" value="PROTEIN TONB-RELATED"/>
    <property type="match status" value="1"/>
</dbReference>
<dbReference type="InterPro" id="IPR051045">
    <property type="entry name" value="TonB-dependent_transducer"/>
</dbReference>
<dbReference type="InterPro" id="IPR037682">
    <property type="entry name" value="TonB_C"/>
</dbReference>
<evidence type="ECO:0000256" key="6">
    <source>
        <dbReference type="ARBA" id="ARBA00022692"/>
    </source>
</evidence>
<keyword evidence="3" id="KW-0813">Transport</keyword>
<accession>A0A4U2Z5S6</accession>
<dbReference type="PANTHER" id="PTHR33446:SF2">
    <property type="entry name" value="PROTEIN TONB"/>
    <property type="match status" value="1"/>
</dbReference>
<evidence type="ECO:0000256" key="4">
    <source>
        <dbReference type="ARBA" id="ARBA00022475"/>
    </source>
</evidence>
<comment type="similarity">
    <text evidence="2">Belongs to the TonB family.</text>
</comment>
<reference evidence="13 14" key="1">
    <citation type="submission" date="2019-04" db="EMBL/GenBank/DDBJ databases">
        <title>Sulfurimonas crateris sp. nov. a facultative anaerobic sulfur-oxidizing chemolithautotrophic bacterium isolated from a terrestrial mud vulcano.</title>
        <authorList>
            <person name="Ratnikova N.M."/>
            <person name="Slobodkin A.I."/>
            <person name="Merkel A.Y."/>
            <person name="Novikov A."/>
            <person name="Bonch-Osmolovskaya E.A."/>
            <person name="Slobodkina G.B."/>
        </authorList>
    </citation>
    <scope>NUCLEOTIDE SEQUENCE [LARGE SCALE GENOMIC DNA]</scope>
    <source>
        <strain evidence="13 14">SN118</strain>
    </source>
</reference>
<dbReference type="Gene3D" id="3.30.1150.10">
    <property type="match status" value="1"/>
</dbReference>
<evidence type="ECO:0000256" key="5">
    <source>
        <dbReference type="ARBA" id="ARBA00022519"/>
    </source>
</evidence>
<dbReference type="GO" id="GO:0015031">
    <property type="term" value="P:protein transport"/>
    <property type="evidence" value="ECO:0007669"/>
    <property type="project" value="UniProtKB-KW"/>
</dbReference>
<dbReference type="GO" id="GO:0055085">
    <property type="term" value="P:transmembrane transport"/>
    <property type="evidence" value="ECO:0007669"/>
    <property type="project" value="InterPro"/>
</dbReference>
<evidence type="ECO:0000256" key="9">
    <source>
        <dbReference type="ARBA" id="ARBA00023136"/>
    </source>
</evidence>
<dbReference type="RefSeq" id="WP_137013694.1">
    <property type="nucleotide sequence ID" value="NZ_SZPX01000005.1"/>
</dbReference>
<protein>
    <submittedName>
        <fullName evidence="13">Energy transducer TonB</fullName>
    </submittedName>
</protein>
<evidence type="ECO:0000256" key="7">
    <source>
        <dbReference type="ARBA" id="ARBA00022927"/>
    </source>
</evidence>
<keyword evidence="5" id="KW-0997">Cell inner membrane</keyword>
<comment type="caution">
    <text evidence="13">The sequence shown here is derived from an EMBL/GenBank/DDBJ whole genome shotgun (WGS) entry which is preliminary data.</text>
</comment>
<keyword evidence="14" id="KW-1185">Reference proteome</keyword>
<keyword evidence="4" id="KW-1003">Cell membrane</keyword>
<evidence type="ECO:0000256" key="11">
    <source>
        <dbReference type="SAM" id="Phobius"/>
    </source>
</evidence>
<keyword evidence="6 11" id="KW-0812">Transmembrane</keyword>
<dbReference type="Proteomes" id="UP000309561">
    <property type="component" value="Unassembled WGS sequence"/>
</dbReference>
<dbReference type="OrthoDB" id="5334999at2"/>
<feature type="transmembrane region" description="Helical" evidence="11">
    <location>
        <begin position="7"/>
        <end position="26"/>
    </location>
</feature>
<evidence type="ECO:0000256" key="10">
    <source>
        <dbReference type="SAM" id="MobiDB-lite"/>
    </source>
</evidence>
<feature type="region of interest" description="Disordered" evidence="10">
    <location>
        <begin position="66"/>
        <end position="86"/>
    </location>
</feature>
<dbReference type="InterPro" id="IPR003538">
    <property type="entry name" value="TonB"/>
</dbReference>
<dbReference type="EMBL" id="SZPX01000005">
    <property type="protein sequence ID" value="TKI69254.1"/>
    <property type="molecule type" value="Genomic_DNA"/>
</dbReference>
<organism evidence="13 14">
    <name type="scientific">Sulfurimonas crateris</name>
    <dbReference type="NCBI Taxonomy" id="2574727"/>
    <lineage>
        <taxon>Bacteria</taxon>
        <taxon>Pseudomonadati</taxon>
        <taxon>Campylobacterota</taxon>
        <taxon>Epsilonproteobacteria</taxon>
        <taxon>Campylobacterales</taxon>
        <taxon>Sulfurimonadaceae</taxon>
        <taxon>Sulfurimonas</taxon>
    </lineage>
</organism>
<evidence type="ECO:0000256" key="8">
    <source>
        <dbReference type="ARBA" id="ARBA00022989"/>
    </source>
</evidence>
<comment type="subcellular location">
    <subcellularLocation>
        <location evidence="1">Cell inner membrane</location>
        <topology evidence="1">Single-pass membrane protein</topology>
        <orientation evidence="1">Periplasmic side</orientation>
    </subcellularLocation>
</comment>
<dbReference type="PROSITE" id="PS52015">
    <property type="entry name" value="TONB_CTD"/>
    <property type="match status" value="1"/>
</dbReference>
<sequence>MIRHSSSFFISIVIHLILLFSAFFAWSSYSETKDEYTEESLCIKLCNVNYEQEAVSEKKPIEPKVQKKIVEAPKPKPEPKPKPPKKEIAIEKALPKAQEIQKSEVLEEPKEEEKVVEVEQEKVQEVAISTPKKVDIEPKKEAIEPKSEQSREVDATDEYLKINTQMISQLIRENLYYPMAARKRNITGRVSVKFTLCSDGKVSNLEAIDSSSDILSRAALKTIEELSGKFPKPGSNITLTIPIEYSLN</sequence>
<evidence type="ECO:0000256" key="1">
    <source>
        <dbReference type="ARBA" id="ARBA00004383"/>
    </source>
</evidence>
<keyword evidence="7" id="KW-0653">Protein transport</keyword>
<name>A0A4U2Z5S6_9BACT</name>
<gene>
    <name evidence="13" type="ORF">FCU45_06960</name>
</gene>
<dbReference type="NCBIfam" id="TIGR01352">
    <property type="entry name" value="tonB_Cterm"/>
    <property type="match status" value="1"/>
</dbReference>
<dbReference type="PRINTS" id="PR01374">
    <property type="entry name" value="TONBPROTEIN"/>
</dbReference>
<keyword evidence="9 11" id="KW-0472">Membrane</keyword>
<dbReference type="GO" id="GO:0098797">
    <property type="term" value="C:plasma membrane protein complex"/>
    <property type="evidence" value="ECO:0007669"/>
    <property type="project" value="TreeGrafter"/>
</dbReference>
<evidence type="ECO:0000256" key="2">
    <source>
        <dbReference type="ARBA" id="ARBA00006555"/>
    </source>
</evidence>
<dbReference type="Pfam" id="PF03544">
    <property type="entry name" value="TonB_C"/>
    <property type="match status" value="1"/>
</dbReference>
<dbReference type="AlphaFoldDB" id="A0A4U2Z5S6"/>
<proteinExistence type="inferred from homology"/>
<dbReference type="SUPFAM" id="SSF74653">
    <property type="entry name" value="TolA/TonB C-terminal domain"/>
    <property type="match status" value="1"/>
</dbReference>
<evidence type="ECO:0000256" key="3">
    <source>
        <dbReference type="ARBA" id="ARBA00022448"/>
    </source>
</evidence>
<dbReference type="GO" id="GO:0015891">
    <property type="term" value="P:siderophore transport"/>
    <property type="evidence" value="ECO:0007669"/>
    <property type="project" value="InterPro"/>
</dbReference>
<dbReference type="GO" id="GO:0031992">
    <property type="term" value="F:energy transducer activity"/>
    <property type="evidence" value="ECO:0007669"/>
    <property type="project" value="InterPro"/>
</dbReference>
<dbReference type="GO" id="GO:0030288">
    <property type="term" value="C:outer membrane-bounded periplasmic space"/>
    <property type="evidence" value="ECO:0007669"/>
    <property type="project" value="InterPro"/>
</dbReference>
<keyword evidence="8 11" id="KW-1133">Transmembrane helix</keyword>
<evidence type="ECO:0000313" key="14">
    <source>
        <dbReference type="Proteomes" id="UP000309561"/>
    </source>
</evidence>
<evidence type="ECO:0000259" key="12">
    <source>
        <dbReference type="PROSITE" id="PS52015"/>
    </source>
</evidence>
<feature type="domain" description="TonB C-terminal" evidence="12">
    <location>
        <begin position="162"/>
        <end position="248"/>
    </location>
</feature>
<dbReference type="InterPro" id="IPR006260">
    <property type="entry name" value="TonB/TolA_C"/>
</dbReference>